<dbReference type="PATRIC" id="fig|242163.4.peg.5638"/>
<accession>A0A0L0MD73</accession>
<protein>
    <submittedName>
        <fullName evidence="2">Uncharacterized protein</fullName>
    </submittedName>
</protein>
<evidence type="ECO:0000313" key="2">
    <source>
        <dbReference type="EMBL" id="KND60637.1"/>
    </source>
</evidence>
<keyword evidence="3" id="KW-1185">Reference proteome</keyword>
<name>A0A0L0MD73_9BURK</name>
<comment type="caution">
    <text evidence="2">The sequence shown here is derived from an EMBL/GenBank/DDBJ whole genome shotgun (WGS) entry which is preliminary data.</text>
</comment>
<gene>
    <name evidence="2" type="ORF">BVER_05455</name>
</gene>
<feature type="compositionally biased region" description="Low complexity" evidence="1">
    <location>
        <begin position="187"/>
        <end position="197"/>
    </location>
</feature>
<feature type="compositionally biased region" description="Polar residues" evidence="1">
    <location>
        <begin position="176"/>
        <end position="186"/>
    </location>
</feature>
<proteinExistence type="predicted"/>
<feature type="compositionally biased region" description="Basic and acidic residues" evidence="1">
    <location>
        <begin position="135"/>
        <end position="151"/>
    </location>
</feature>
<dbReference type="RefSeq" id="WP_157056025.1">
    <property type="nucleotide sequence ID" value="NZ_LFJJ01000052.1"/>
</dbReference>
<dbReference type="AlphaFoldDB" id="A0A0L0MD73"/>
<dbReference type="EMBL" id="LFJJ01000052">
    <property type="protein sequence ID" value="KND60637.1"/>
    <property type="molecule type" value="Genomic_DNA"/>
</dbReference>
<evidence type="ECO:0000256" key="1">
    <source>
        <dbReference type="SAM" id="MobiDB-lite"/>
    </source>
</evidence>
<evidence type="ECO:0000313" key="3">
    <source>
        <dbReference type="Proteomes" id="UP000036959"/>
    </source>
</evidence>
<sequence>MRPIRSNSEISLFAARLETAYTEAVSLAERSAPYAPMNLWAVFPNSRVRQSMLRLIQGYDVEEPTPTPQAAPVAEPIPLNVRPPEYRRPSDEAIIPKPLKTAVALAAAALVAWLIFGHEQHLPDDIAPAASSAENDAKGDAGADAKVDAKPEVTTAPAPVSTLRIADNTPPVPKPTQLTVTPPANDSPSSRPSVRRQSPPPLH</sequence>
<reference evidence="3" key="1">
    <citation type="submission" date="2015-06" db="EMBL/GenBank/DDBJ databases">
        <title>Comparative genomics of Burkholderia leaf nodule symbionts.</title>
        <authorList>
            <person name="Carlier A."/>
            <person name="Eberl L."/>
            <person name="Pinto-Carbo M."/>
        </authorList>
    </citation>
    <scope>NUCLEOTIDE SEQUENCE [LARGE SCALE GENOMIC DNA]</scope>
    <source>
        <strain evidence="3">UZHbot4</strain>
    </source>
</reference>
<feature type="region of interest" description="Disordered" evidence="1">
    <location>
        <begin position="130"/>
        <end position="203"/>
    </location>
</feature>
<organism evidence="2 3">
    <name type="scientific">Candidatus Burkholderia verschuerenii</name>
    <dbReference type="NCBI Taxonomy" id="242163"/>
    <lineage>
        <taxon>Bacteria</taxon>
        <taxon>Pseudomonadati</taxon>
        <taxon>Pseudomonadota</taxon>
        <taxon>Betaproteobacteria</taxon>
        <taxon>Burkholderiales</taxon>
        <taxon>Burkholderiaceae</taxon>
        <taxon>Burkholderia</taxon>
    </lineage>
</organism>
<dbReference type="Proteomes" id="UP000036959">
    <property type="component" value="Unassembled WGS sequence"/>
</dbReference>